<evidence type="ECO:0000256" key="6">
    <source>
        <dbReference type="SAM" id="Phobius"/>
    </source>
</evidence>
<feature type="transmembrane region" description="Helical" evidence="6">
    <location>
        <begin position="257"/>
        <end position="275"/>
    </location>
</feature>
<name>A0A9D4VCF8_ADICA</name>
<dbReference type="PANTHER" id="PTHR30618:SF0">
    <property type="entry name" value="PURINE-URACIL PERMEASE NCS1"/>
    <property type="match status" value="1"/>
</dbReference>
<comment type="caution">
    <text evidence="7">The sequence shown here is derived from an EMBL/GenBank/DDBJ whole genome shotgun (WGS) entry which is preliminary data.</text>
</comment>
<evidence type="ECO:0000313" key="7">
    <source>
        <dbReference type="EMBL" id="KAI5082887.1"/>
    </source>
</evidence>
<protein>
    <submittedName>
        <fullName evidence="7">Uncharacterized protein</fullName>
    </submittedName>
</protein>
<dbReference type="OrthoDB" id="1902628at2759"/>
<dbReference type="AlphaFoldDB" id="A0A9D4VCF8"/>
<dbReference type="Proteomes" id="UP000886520">
    <property type="component" value="Chromosome 3"/>
</dbReference>
<feature type="transmembrane region" description="Helical" evidence="6">
    <location>
        <begin position="132"/>
        <end position="152"/>
    </location>
</feature>
<feature type="transmembrane region" description="Helical" evidence="6">
    <location>
        <begin position="300"/>
        <end position="318"/>
    </location>
</feature>
<evidence type="ECO:0000256" key="5">
    <source>
        <dbReference type="ARBA" id="ARBA00023136"/>
    </source>
</evidence>
<dbReference type="Gene3D" id="1.10.4160.10">
    <property type="entry name" value="Hydantoin permease"/>
    <property type="match status" value="1"/>
</dbReference>
<comment type="similarity">
    <text evidence="2">Belongs to the purine-cytosine permease (2.A.39) family.</text>
</comment>
<keyword evidence="5 6" id="KW-0472">Membrane</keyword>
<evidence type="ECO:0000256" key="3">
    <source>
        <dbReference type="ARBA" id="ARBA00022692"/>
    </source>
</evidence>
<proteinExistence type="inferred from homology"/>
<feature type="transmembrane region" description="Helical" evidence="6">
    <location>
        <begin position="100"/>
        <end position="120"/>
    </location>
</feature>
<evidence type="ECO:0000313" key="8">
    <source>
        <dbReference type="Proteomes" id="UP000886520"/>
    </source>
</evidence>
<evidence type="ECO:0000256" key="4">
    <source>
        <dbReference type="ARBA" id="ARBA00022989"/>
    </source>
</evidence>
<dbReference type="EMBL" id="JABFUD020000002">
    <property type="protein sequence ID" value="KAI5082887.1"/>
    <property type="molecule type" value="Genomic_DNA"/>
</dbReference>
<keyword evidence="3 6" id="KW-0812">Transmembrane</keyword>
<comment type="subcellular location">
    <subcellularLocation>
        <location evidence="1">Membrane</location>
        <topology evidence="1">Multi-pass membrane protein</topology>
    </subcellularLocation>
</comment>
<dbReference type="GO" id="GO:0005886">
    <property type="term" value="C:plasma membrane"/>
    <property type="evidence" value="ECO:0007669"/>
    <property type="project" value="TreeGrafter"/>
</dbReference>
<accession>A0A9D4VCF8</accession>
<feature type="transmembrane region" description="Helical" evidence="6">
    <location>
        <begin position="172"/>
        <end position="194"/>
    </location>
</feature>
<keyword evidence="8" id="KW-1185">Reference proteome</keyword>
<evidence type="ECO:0000256" key="1">
    <source>
        <dbReference type="ARBA" id="ARBA00004141"/>
    </source>
</evidence>
<dbReference type="GO" id="GO:0015205">
    <property type="term" value="F:nucleobase transmembrane transporter activity"/>
    <property type="evidence" value="ECO:0007669"/>
    <property type="project" value="TreeGrafter"/>
</dbReference>
<dbReference type="InterPro" id="IPR045225">
    <property type="entry name" value="Uracil/uridine/allantoin_perm"/>
</dbReference>
<keyword evidence="4 6" id="KW-1133">Transmembrane helix</keyword>
<evidence type="ECO:0000256" key="2">
    <source>
        <dbReference type="ARBA" id="ARBA00008974"/>
    </source>
</evidence>
<dbReference type="InterPro" id="IPR001248">
    <property type="entry name" value="Pur-cyt_permease"/>
</dbReference>
<dbReference type="Pfam" id="PF02133">
    <property type="entry name" value="Transp_cyt_pur"/>
    <property type="match status" value="1"/>
</dbReference>
<reference evidence="7" key="1">
    <citation type="submission" date="2021-01" db="EMBL/GenBank/DDBJ databases">
        <title>Adiantum capillus-veneris genome.</title>
        <authorList>
            <person name="Fang Y."/>
            <person name="Liao Q."/>
        </authorList>
    </citation>
    <scope>NUCLEOTIDE SEQUENCE</scope>
    <source>
        <strain evidence="7">H3</strain>
        <tissue evidence="7">Leaf</tissue>
    </source>
</reference>
<gene>
    <name evidence="7" type="ORF">GOP47_0002630</name>
</gene>
<organism evidence="7 8">
    <name type="scientific">Adiantum capillus-veneris</name>
    <name type="common">Maidenhair fern</name>
    <dbReference type="NCBI Taxonomy" id="13818"/>
    <lineage>
        <taxon>Eukaryota</taxon>
        <taxon>Viridiplantae</taxon>
        <taxon>Streptophyta</taxon>
        <taxon>Embryophyta</taxon>
        <taxon>Tracheophyta</taxon>
        <taxon>Polypodiopsida</taxon>
        <taxon>Polypodiidae</taxon>
        <taxon>Polypodiales</taxon>
        <taxon>Pteridineae</taxon>
        <taxon>Pteridaceae</taxon>
        <taxon>Vittarioideae</taxon>
        <taxon>Adiantum</taxon>
    </lineage>
</organism>
<sequence>MSKAHNLWNASCSSLLLFKERSPCELQLPWPSSLCYRKQPLFRVRGLSQESSFQITPSDGPASSFSLLTEVASEPSLTSPPDPSLANKDLLPTSLSERTFSAWDIVSLWVGLVVGVPSYYLAGSLVELGMSWWQGIFTVMAGNFLLFFPLIWTGHAGIKYGIPFPVMARASFGIHGAHIATILRALVACGWFGIETWIGGQGIYVLLNALLEGKLAGSSIMFMGSALSEWVCFFSFWLLQVAILWNGVDSIRQLEKYCAPVLIIMSIALLMWAYLKAGGFGAMLAAPSQFVVGGARQGQFWQVFFPALTANIGFWATISLNMPGHCHPVQPVANPSHRLLLQASSPSLSFVILVSPVDACGRSSTPSGLVASKDATSLLAFVMPHFCLELPLLPL</sequence>
<dbReference type="PANTHER" id="PTHR30618">
    <property type="entry name" value="NCS1 FAMILY PURINE/PYRIMIDINE TRANSPORTER"/>
    <property type="match status" value="1"/>
</dbReference>
<feature type="transmembrane region" description="Helical" evidence="6">
    <location>
        <begin position="220"/>
        <end position="245"/>
    </location>
</feature>